<keyword evidence="4 12" id="KW-0479">Metal-binding</keyword>
<comment type="subcellular location">
    <subcellularLocation>
        <location evidence="1">Endoplasmic reticulum membrane</location>
        <topology evidence="1">Multi-pass membrane protein</topology>
    </subcellularLocation>
</comment>
<evidence type="ECO:0000256" key="4">
    <source>
        <dbReference type="ARBA" id="ARBA00022723"/>
    </source>
</evidence>
<evidence type="ECO:0000256" key="2">
    <source>
        <dbReference type="ARBA" id="ARBA00022670"/>
    </source>
</evidence>
<evidence type="ECO:0000256" key="8">
    <source>
        <dbReference type="ARBA" id="ARBA00022989"/>
    </source>
</evidence>
<keyword evidence="9 13" id="KW-0482">Metalloprotease</keyword>
<keyword evidence="10 14" id="KW-0472">Membrane</keyword>
<dbReference type="Pfam" id="PF16491">
    <property type="entry name" value="Peptidase_M48_N"/>
    <property type="match status" value="1"/>
</dbReference>
<feature type="transmembrane region" description="Helical" evidence="14">
    <location>
        <begin position="6"/>
        <end position="24"/>
    </location>
</feature>
<proteinExistence type="inferred from homology"/>
<dbReference type="InterPro" id="IPR032456">
    <property type="entry name" value="Peptidase_M48_N"/>
</dbReference>
<dbReference type="EMBL" id="CP044331">
    <property type="protein sequence ID" value="QGM99247.1"/>
    <property type="molecule type" value="Genomic_DNA"/>
</dbReference>
<dbReference type="AlphaFoldDB" id="A0A6B8M2X5"/>
<evidence type="ECO:0000256" key="5">
    <source>
        <dbReference type="ARBA" id="ARBA00022801"/>
    </source>
</evidence>
<evidence type="ECO:0000256" key="9">
    <source>
        <dbReference type="ARBA" id="ARBA00023049"/>
    </source>
</evidence>
<evidence type="ECO:0000259" key="15">
    <source>
        <dbReference type="Pfam" id="PF01435"/>
    </source>
</evidence>
<protein>
    <submittedName>
        <fullName evidence="17">M48 family metallopeptidase</fullName>
    </submittedName>
</protein>
<evidence type="ECO:0000256" key="14">
    <source>
        <dbReference type="SAM" id="Phobius"/>
    </source>
</evidence>
<dbReference type="KEGG" id="mpar:F7D14_18325"/>
<accession>A0A6B8M2X5</accession>
<feature type="active site" evidence="11">
    <location>
        <position position="277"/>
    </location>
</feature>
<feature type="transmembrane region" description="Helical" evidence="14">
    <location>
        <begin position="102"/>
        <end position="127"/>
    </location>
</feature>
<evidence type="ECO:0000256" key="3">
    <source>
        <dbReference type="ARBA" id="ARBA00022692"/>
    </source>
</evidence>
<dbReference type="Gene3D" id="3.30.2010.10">
    <property type="entry name" value="Metalloproteases ('zincins'), catalytic domain"/>
    <property type="match status" value="1"/>
</dbReference>
<feature type="binding site" evidence="12">
    <location>
        <position position="280"/>
    </location>
    <ligand>
        <name>Zn(2+)</name>
        <dbReference type="ChEBI" id="CHEBI:29105"/>
        <note>catalytic</note>
    </ligand>
</feature>
<keyword evidence="3 14" id="KW-0812">Transmembrane</keyword>
<comment type="similarity">
    <text evidence="13">Belongs to the peptidase M48 family.</text>
</comment>
<dbReference type="Proteomes" id="UP000422569">
    <property type="component" value="Chromosome"/>
</dbReference>
<gene>
    <name evidence="17" type="ORF">F7D14_18325</name>
</gene>
<evidence type="ECO:0000256" key="1">
    <source>
        <dbReference type="ARBA" id="ARBA00004477"/>
    </source>
</evidence>
<sequence length="412" mass="45746">MSLMGYLICGAIALSAGLGVYLRMRQTENVTVNRDAVPADFAKAVTLDEHRRAADYTIARSRFGMGETLYDALLSIIWLAAWMGPLYALVSQAVAPGLTRSVVFVLVAGFVSHLFELPFSLANAFILEERFGFNRLTPKTFLLDELKSVALGFGIAAPLLYGMFWLLGAFPESWWLFAYVAFMGLTIAMTLVYPTFIAPLFNKFTPLEEGSTKARMEALLAKCGFESKGLYVMDASKRSAHGNAYFTGFGKAKRIVFFDTLLEKHSLDEIESILAHELGHFKYGHVRQMLVQAALIAFVGFAALHWAFGSETFASWFGLPNDPGVVFVALLIAKEPISHLLHPLLAYRSRKNEFEADDFARRIVGKEPMISALTRLTRDNLSTLTPDPLYAKFYFSHPPVPVRVAQLRGAEG</sequence>
<dbReference type="FunFam" id="3.30.2010.10:FF:000002">
    <property type="entry name" value="CAAX prenyl protease"/>
    <property type="match status" value="1"/>
</dbReference>
<evidence type="ECO:0000256" key="7">
    <source>
        <dbReference type="ARBA" id="ARBA00022833"/>
    </source>
</evidence>
<dbReference type="CDD" id="cd07343">
    <property type="entry name" value="M48A_Zmpste24p_like"/>
    <property type="match status" value="1"/>
</dbReference>
<evidence type="ECO:0000256" key="10">
    <source>
        <dbReference type="ARBA" id="ARBA00023136"/>
    </source>
</evidence>
<dbReference type="GO" id="GO:0046872">
    <property type="term" value="F:metal ion binding"/>
    <property type="evidence" value="ECO:0007669"/>
    <property type="project" value="UniProtKB-KW"/>
</dbReference>
<keyword evidence="8 14" id="KW-1133">Transmembrane helix</keyword>
<feature type="transmembrane region" description="Helical" evidence="14">
    <location>
        <begin position="289"/>
        <end position="308"/>
    </location>
</feature>
<keyword evidence="7 12" id="KW-0862">Zinc</keyword>
<dbReference type="InterPro" id="IPR027057">
    <property type="entry name" value="CAXX_Prtase_1"/>
</dbReference>
<evidence type="ECO:0000256" key="12">
    <source>
        <dbReference type="PIRSR" id="PIRSR627057-2"/>
    </source>
</evidence>
<keyword evidence="2 13" id="KW-0645">Protease</keyword>
<dbReference type="InterPro" id="IPR001915">
    <property type="entry name" value="Peptidase_M48"/>
</dbReference>
<dbReference type="GO" id="GO:0071586">
    <property type="term" value="P:CAAX-box protein processing"/>
    <property type="evidence" value="ECO:0007669"/>
    <property type="project" value="InterPro"/>
</dbReference>
<evidence type="ECO:0000259" key="16">
    <source>
        <dbReference type="Pfam" id="PF16491"/>
    </source>
</evidence>
<feature type="binding site" evidence="12">
    <location>
        <position position="353"/>
    </location>
    <ligand>
        <name>Zn(2+)</name>
        <dbReference type="ChEBI" id="CHEBI:29105"/>
        <note>catalytic</note>
    </ligand>
</feature>
<feature type="binding site" evidence="12">
    <location>
        <position position="276"/>
    </location>
    <ligand>
        <name>Zn(2+)</name>
        <dbReference type="ChEBI" id="CHEBI:29105"/>
        <note>catalytic</note>
    </ligand>
</feature>
<keyword evidence="18" id="KW-1185">Reference proteome</keyword>
<comment type="cofactor">
    <cofactor evidence="12 13">
        <name>Zn(2+)</name>
        <dbReference type="ChEBI" id="CHEBI:29105"/>
    </cofactor>
    <text evidence="12 13">Binds 1 zinc ion per subunit.</text>
</comment>
<feature type="domain" description="CAAX prenyl protease 1 N-terminal" evidence="16">
    <location>
        <begin position="27"/>
        <end position="203"/>
    </location>
</feature>
<evidence type="ECO:0000256" key="6">
    <source>
        <dbReference type="ARBA" id="ARBA00022824"/>
    </source>
</evidence>
<keyword evidence="5 13" id="KW-0378">Hydrolase</keyword>
<feature type="domain" description="Peptidase M48" evidence="15">
    <location>
        <begin position="207"/>
        <end position="409"/>
    </location>
</feature>
<reference evidence="17 18" key="1">
    <citation type="submission" date="2019-09" db="EMBL/GenBank/DDBJ databases">
        <title>Isolation and complete genome sequencing of Methylocystis species.</title>
        <authorList>
            <person name="Rumah B.L."/>
            <person name="Stead C.E."/>
            <person name="Stevens B.C."/>
            <person name="Minton N.P."/>
            <person name="Grosse-Honebrink A."/>
            <person name="Zhang Y."/>
        </authorList>
    </citation>
    <scope>NUCLEOTIDE SEQUENCE [LARGE SCALE GENOMIC DNA]</scope>
    <source>
        <strain evidence="17 18">BRCS2</strain>
    </source>
</reference>
<dbReference type="GO" id="GO:0004222">
    <property type="term" value="F:metalloendopeptidase activity"/>
    <property type="evidence" value="ECO:0007669"/>
    <property type="project" value="InterPro"/>
</dbReference>
<feature type="active site" description="Proton donor" evidence="11">
    <location>
        <position position="357"/>
    </location>
</feature>
<keyword evidence="6" id="KW-0256">Endoplasmic reticulum</keyword>
<dbReference type="RefSeq" id="WP_016918967.1">
    <property type="nucleotide sequence ID" value="NZ_CP044331.1"/>
</dbReference>
<dbReference type="Pfam" id="PF01435">
    <property type="entry name" value="Peptidase_M48"/>
    <property type="match status" value="1"/>
</dbReference>
<evidence type="ECO:0000313" key="17">
    <source>
        <dbReference type="EMBL" id="QGM99247.1"/>
    </source>
</evidence>
<feature type="transmembrane region" description="Helical" evidence="14">
    <location>
        <begin position="69"/>
        <end position="90"/>
    </location>
</feature>
<evidence type="ECO:0000256" key="11">
    <source>
        <dbReference type="PIRSR" id="PIRSR627057-1"/>
    </source>
</evidence>
<dbReference type="PANTHER" id="PTHR10120">
    <property type="entry name" value="CAAX PRENYL PROTEASE 1"/>
    <property type="match status" value="1"/>
</dbReference>
<feature type="transmembrane region" description="Helical" evidence="14">
    <location>
        <begin position="148"/>
        <end position="168"/>
    </location>
</feature>
<organism evidence="17 18">
    <name type="scientific">Methylocystis parvus</name>
    <dbReference type="NCBI Taxonomy" id="134"/>
    <lineage>
        <taxon>Bacteria</taxon>
        <taxon>Pseudomonadati</taxon>
        <taxon>Pseudomonadota</taxon>
        <taxon>Alphaproteobacteria</taxon>
        <taxon>Hyphomicrobiales</taxon>
        <taxon>Methylocystaceae</taxon>
        <taxon>Methylocystis</taxon>
    </lineage>
</organism>
<feature type="transmembrane region" description="Helical" evidence="14">
    <location>
        <begin position="174"/>
        <end position="193"/>
    </location>
</feature>
<name>A0A6B8M2X5_9HYPH</name>
<evidence type="ECO:0000256" key="13">
    <source>
        <dbReference type="RuleBase" id="RU003983"/>
    </source>
</evidence>
<evidence type="ECO:0000313" key="18">
    <source>
        <dbReference type="Proteomes" id="UP000422569"/>
    </source>
</evidence>